<evidence type="ECO:0000256" key="1">
    <source>
        <dbReference type="SAM" id="Phobius"/>
    </source>
</evidence>
<keyword evidence="1" id="KW-1133">Transmembrane helix</keyword>
<feature type="transmembrane region" description="Helical" evidence="1">
    <location>
        <begin position="113"/>
        <end position="131"/>
    </location>
</feature>
<organism evidence="2 3">
    <name type="scientific">Tenebrionibacter intestinalis</name>
    <dbReference type="NCBI Taxonomy" id="2799638"/>
    <lineage>
        <taxon>Bacteria</taxon>
        <taxon>Pseudomonadati</taxon>
        <taxon>Pseudomonadota</taxon>
        <taxon>Gammaproteobacteria</taxon>
        <taxon>Enterobacterales</taxon>
        <taxon>Enterobacteriaceae</taxon>
        <taxon>Tenebrionibacter/Tenebrionicola group</taxon>
        <taxon>Tenebrionibacter</taxon>
    </lineage>
</organism>
<evidence type="ECO:0000313" key="2">
    <source>
        <dbReference type="EMBL" id="MBK4715521.1"/>
    </source>
</evidence>
<dbReference type="Pfam" id="PF11143">
    <property type="entry name" value="DUF2919"/>
    <property type="match status" value="1"/>
</dbReference>
<dbReference type="EMBL" id="JAEPBH010000020">
    <property type="protein sequence ID" value="MBK4715521.1"/>
    <property type="molecule type" value="Genomic_DNA"/>
</dbReference>
<evidence type="ECO:0000313" key="3">
    <source>
        <dbReference type="Proteomes" id="UP000659047"/>
    </source>
</evidence>
<keyword evidence="3" id="KW-1185">Reference proteome</keyword>
<gene>
    <name evidence="2" type="ORF">JJB97_09285</name>
</gene>
<protein>
    <submittedName>
        <fullName evidence="2">DUF2919 domain-containing protein</fullName>
    </submittedName>
</protein>
<dbReference type="RefSeq" id="WP_238713747.1">
    <property type="nucleotide sequence ID" value="NZ_JAEPBH010000020.1"/>
</dbReference>
<keyword evidence="1" id="KW-0812">Transmembrane</keyword>
<comment type="caution">
    <text evidence="2">The sequence shown here is derived from an EMBL/GenBank/DDBJ whole genome shotgun (WGS) entry which is preliminary data.</text>
</comment>
<proteinExistence type="predicted"/>
<feature type="transmembrane region" description="Helical" evidence="1">
    <location>
        <begin position="56"/>
        <end position="74"/>
    </location>
</feature>
<dbReference type="Proteomes" id="UP000659047">
    <property type="component" value="Unassembled WGS sequence"/>
</dbReference>
<feature type="transmembrane region" description="Helical" evidence="1">
    <location>
        <begin position="12"/>
        <end position="36"/>
    </location>
</feature>
<dbReference type="InterPro" id="IPR021318">
    <property type="entry name" value="DUF2919"/>
</dbReference>
<accession>A0A8K0V4G2</accession>
<reference evidence="2" key="1">
    <citation type="submission" date="2021-01" db="EMBL/GenBank/DDBJ databases">
        <title>Intestinitalea alba gen. nov., sp. nov., a novel genus of the family Enterobacteriaceae, isolated from the gut of the plastic-eating mealworm Tenebrio molitor L.</title>
        <authorList>
            <person name="Yang Y."/>
        </authorList>
    </citation>
    <scope>NUCLEOTIDE SEQUENCE</scope>
    <source>
        <strain evidence="2">BIT-L3</strain>
    </source>
</reference>
<name>A0A8K0V4G2_9ENTR</name>
<sequence length="144" mass="16229">MWAPSDYDDNGWLKLPLLFWLILLLQARTWVLFALAGASRGQGEAILTLIYPDRQLFWLGMAAGLPAAATFVLSGRRHRFARLWRAWRPVPVVAQLALTLWQLWLLLQGAPGIAASLLLIIDCFALLWLAASRRLRACFYAPAD</sequence>
<keyword evidence="1" id="KW-0472">Membrane</keyword>
<dbReference type="AlphaFoldDB" id="A0A8K0V4G2"/>